<dbReference type="EMBL" id="CP022535">
    <property type="protein sequence ID" value="ASP28067.1"/>
    <property type="molecule type" value="Genomic_DNA"/>
</dbReference>
<sequence length="202" mass="24020">MKDIKLENEEKLIAQKNYDDIVEKLNKQKYTSLFEERKRISKLFSSMKIKKPIEEVYNAFLQISLDDMNPNLKNLVLEEGSWYRSSKKNNNNIFKLEKLVENKEISITWAIKNQLFIKSVKFRSNSSNKITKITYFDFAKGDTSIMGFFERHILSVYLKKQFLAFRVQVYKTKLLLNLYKPAKVVIVNKKIDKLLEYIKNII</sequence>
<dbReference type="Proteomes" id="UP000203229">
    <property type="component" value="Chromosome"/>
</dbReference>
<gene>
    <name evidence="1" type="ORF">SCORR_v1c02930</name>
</gene>
<dbReference type="RefSeq" id="WP_094048465.1">
    <property type="nucleotide sequence ID" value="NZ_CP022535.1"/>
</dbReference>
<organism evidence="1 2">
    <name type="scientific">Spiroplasma corruscae</name>
    <dbReference type="NCBI Taxonomy" id="216934"/>
    <lineage>
        <taxon>Bacteria</taxon>
        <taxon>Bacillati</taxon>
        <taxon>Mycoplasmatota</taxon>
        <taxon>Mollicutes</taxon>
        <taxon>Entomoplasmatales</taxon>
        <taxon>Spiroplasmataceae</taxon>
        <taxon>Spiroplasma</taxon>
    </lineage>
</organism>
<evidence type="ECO:0000313" key="2">
    <source>
        <dbReference type="Proteomes" id="UP000203229"/>
    </source>
</evidence>
<protein>
    <submittedName>
        <fullName evidence="1">Uncharacterized protein</fullName>
    </submittedName>
</protein>
<reference evidence="1 2" key="1">
    <citation type="submission" date="2017-07" db="EMBL/GenBank/DDBJ databases">
        <title>Complete genome sequence of Spiroplasma corruscae EC-1 (DSM 19793).</title>
        <authorList>
            <person name="Tsai Y.-M."/>
            <person name="Lo W.-S."/>
            <person name="Kuo C.-H."/>
        </authorList>
    </citation>
    <scope>NUCLEOTIDE SEQUENCE [LARGE SCALE GENOMIC DNA]</scope>
    <source>
        <strain evidence="1 2">EC-1</strain>
    </source>
</reference>
<keyword evidence="2" id="KW-1185">Reference proteome</keyword>
<dbReference type="AlphaFoldDB" id="A0A222ENK7"/>
<accession>A0A222ENK7</accession>
<proteinExistence type="predicted"/>
<name>A0A222ENK7_9MOLU</name>
<evidence type="ECO:0000313" key="1">
    <source>
        <dbReference type="EMBL" id="ASP28067.1"/>
    </source>
</evidence>
<dbReference type="OrthoDB" id="389185at2"/>
<dbReference type="KEGG" id="scou:SCORR_v1c02930"/>